<dbReference type="Gene3D" id="3.50.30.50">
    <property type="entry name" value="Putative cyclase"/>
    <property type="match status" value="1"/>
</dbReference>
<dbReference type="OrthoDB" id="7067800at2"/>
<dbReference type="GO" id="GO:0004061">
    <property type="term" value="F:arylformamidase activity"/>
    <property type="evidence" value="ECO:0007669"/>
    <property type="project" value="InterPro"/>
</dbReference>
<proteinExistence type="predicted"/>
<dbReference type="PANTHER" id="PTHR34861:SF10">
    <property type="entry name" value="CYCLASE"/>
    <property type="match status" value="1"/>
</dbReference>
<dbReference type="Proteomes" id="UP000199118">
    <property type="component" value="Unassembled WGS sequence"/>
</dbReference>
<evidence type="ECO:0000256" key="1">
    <source>
        <dbReference type="SAM" id="SignalP"/>
    </source>
</evidence>
<reference evidence="2 3" key="1">
    <citation type="submission" date="2016-10" db="EMBL/GenBank/DDBJ databases">
        <authorList>
            <person name="de Groot N.N."/>
        </authorList>
    </citation>
    <scope>NUCLEOTIDE SEQUENCE [LARGE SCALE GENOMIC DNA]</scope>
    <source>
        <strain evidence="2 3">DSM 17890</strain>
    </source>
</reference>
<dbReference type="GO" id="GO:0019441">
    <property type="term" value="P:L-tryptophan catabolic process to kynurenine"/>
    <property type="evidence" value="ECO:0007669"/>
    <property type="project" value="InterPro"/>
</dbReference>
<evidence type="ECO:0000313" key="2">
    <source>
        <dbReference type="EMBL" id="SDX06303.1"/>
    </source>
</evidence>
<feature type="chain" id="PRO_5011765090" evidence="1">
    <location>
        <begin position="26"/>
        <end position="318"/>
    </location>
</feature>
<dbReference type="AlphaFoldDB" id="A0A1H2YM56"/>
<dbReference type="RefSeq" id="WP_092681408.1">
    <property type="nucleotide sequence ID" value="NZ_FNMZ01000003.1"/>
</dbReference>
<accession>A0A1H2YM56</accession>
<dbReference type="EMBL" id="FNMZ01000003">
    <property type="protein sequence ID" value="SDX06303.1"/>
    <property type="molecule type" value="Genomic_DNA"/>
</dbReference>
<evidence type="ECO:0000313" key="3">
    <source>
        <dbReference type="Proteomes" id="UP000199118"/>
    </source>
</evidence>
<dbReference type="STRING" id="356660.SAMN05444336_103182"/>
<gene>
    <name evidence="2" type="ORF">SAMN05444336_103182</name>
</gene>
<dbReference type="Pfam" id="PF04199">
    <property type="entry name" value="Cyclase"/>
    <property type="match status" value="1"/>
</dbReference>
<keyword evidence="3" id="KW-1185">Reference proteome</keyword>
<feature type="signal peptide" evidence="1">
    <location>
        <begin position="1"/>
        <end position="25"/>
    </location>
</feature>
<dbReference type="InterPro" id="IPR007325">
    <property type="entry name" value="KFase/CYL"/>
</dbReference>
<dbReference type="SUPFAM" id="SSF102198">
    <property type="entry name" value="Putative cyclase"/>
    <property type="match status" value="1"/>
</dbReference>
<dbReference type="PANTHER" id="PTHR34861">
    <property type="match status" value="1"/>
</dbReference>
<keyword evidence="1" id="KW-0732">Signal</keyword>
<sequence length="318" mass="33430">MSLKTHARIAFAAIAALAFAGSAVAQDCAPSKWGADDEIGSANLVTPEQVLMASKLVKKGMSAPLGITISRDTPAFAPRSLSMQVVQPGQTGGTDPLGYGGGGVYNDDIIQMWFGIGSQIDGLGHLGDDGRYYNCNDAKEISQIGGLTRLGVHNVPPLVGRGVVIDMAKHFGKEFLEAGHVINAEDVKAAMEAQSIEVKKGDVVLFHTGWTDAKLESAPSEWGAGEPGIMPDVAEMLAEADVMAVGADTWGVDVVPPPAGAKVFYSHVVLLRDNGIYILETMNTGPLVEAGVTEFMFVLGQARVKGSVQMVINPVALW</sequence>
<protein>
    <submittedName>
        <fullName evidence="2">Kynurenine formamidase</fullName>
    </submittedName>
</protein>
<dbReference type="InterPro" id="IPR037175">
    <property type="entry name" value="KFase_sf"/>
</dbReference>
<organism evidence="2 3">
    <name type="scientific">Albimonas donghaensis</name>
    <dbReference type="NCBI Taxonomy" id="356660"/>
    <lineage>
        <taxon>Bacteria</taxon>
        <taxon>Pseudomonadati</taxon>
        <taxon>Pseudomonadota</taxon>
        <taxon>Alphaproteobacteria</taxon>
        <taxon>Rhodobacterales</taxon>
        <taxon>Paracoccaceae</taxon>
        <taxon>Albimonas</taxon>
    </lineage>
</organism>
<name>A0A1H2YM56_9RHOB</name>